<accession>D8IYR7</accession>
<dbReference type="InterPro" id="IPR029058">
    <property type="entry name" value="AB_hydrolase_fold"/>
</dbReference>
<sequence>MKPLAAAPLPFYLSAAHGERLCLYHAPAAHRPCLGGLVYVAPFAEEMNRSRRMAALQAQALAQQGVGVLLIDLYGCGDSAGELAEASWAVWRDDIGLAIDWLQQRVHAPVGLWGLRLGALLALEVARLRAADLALLLLWNPLADAQAYMTQFLRLQLAAGLGSACGQPANSVAALRAQLQQGQLLEVGGYELNGALVASIDGLQATALPPPGLPLHWLELVRDAALPLAPGSARLAQAWSLTPQTVTGPAFWSTPEVTTCPALIEASCAWVRTTLEHAHGL</sequence>
<dbReference type="STRING" id="757424.Hsero_2756"/>
<keyword evidence="3" id="KW-1185">Reference proteome</keyword>
<dbReference type="InterPro" id="IPR022742">
    <property type="entry name" value="Hydrolase_4"/>
</dbReference>
<gene>
    <name evidence="2" type="ordered locus">Hsero_2756</name>
</gene>
<dbReference type="Gene3D" id="3.40.50.1820">
    <property type="entry name" value="alpha/beta hydrolase"/>
    <property type="match status" value="1"/>
</dbReference>
<dbReference type="Pfam" id="PF12146">
    <property type="entry name" value="Hydrolase_4"/>
    <property type="match status" value="1"/>
</dbReference>
<proteinExistence type="predicted"/>
<dbReference type="ESTHER" id="herss-d8iyr7">
    <property type="family name" value="Hydrolase-2_PEP"/>
</dbReference>
<dbReference type="SUPFAM" id="SSF53474">
    <property type="entry name" value="alpha/beta-Hydrolases"/>
    <property type="match status" value="1"/>
</dbReference>
<dbReference type="EMBL" id="CP002039">
    <property type="protein sequence ID" value="ADJ64252.1"/>
    <property type="molecule type" value="Genomic_DNA"/>
</dbReference>
<name>D8IYR7_HERSS</name>
<dbReference type="AlphaFoldDB" id="D8IYR7"/>
<dbReference type="InterPro" id="IPR017532">
    <property type="entry name" value="Hydrolase-2_PEP"/>
</dbReference>
<protein>
    <submittedName>
        <fullName evidence="2">Esterase/lipase/thioesterase family protein</fullName>
    </submittedName>
</protein>
<dbReference type="OrthoDB" id="8525674at2"/>
<dbReference type="NCBIfam" id="TIGR03101">
    <property type="entry name" value="hydr2_PEP"/>
    <property type="match status" value="1"/>
</dbReference>
<evidence type="ECO:0000313" key="3">
    <source>
        <dbReference type="Proteomes" id="UP000000329"/>
    </source>
</evidence>
<evidence type="ECO:0000259" key="1">
    <source>
        <dbReference type="Pfam" id="PF12146"/>
    </source>
</evidence>
<reference evidence="2 3" key="1">
    <citation type="submission" date="2010-04" db="EMBL/GenBank/DDBJ databases">
        <title>The genome of Herbaspirillum seropedicae SmR1, an endophytic, nitrogen-fixing, plant-growth promoting beta-Proteobacteria.</title>
        <authorList>
            <person name="Pedrosa F.O."/>
            <person name="Monteiro R.A."/>
            <person name="Wassem R."/>
            <person name="Cruz L.M."/>
            <person name="Ayub R.A."/>
            <person name="Colauto N.B."/>
            <person name="Fernandez M.A."/>
            <person name="Fungaro M.H.P."/>
            <person name="Grisard E.C."/>
            <person name="Hungria M."/>
            <person name="Madeira H.M.F."/>
            <person name="Nodari R.O."/>
            <person name="Osaku C.A."/>
            <person name="Petzl-Erler M.L."/>
            <person name="Terenzi H."/>
            <person name="Vieira L.G.E."/>
            <person name="Almeida M.I.M."/>
            <person name="Alves L.R."/>
            <person name="Arantes O.M.N."/>
            <person name="Balsanelli E."/>
            <person name="Barcellos F.G."/>
            <person name="Baura V.A."/>
            <person name="Binde D.R."/>
            <person name="Campo R.J."/>
            <person name="Chubatsu L.S."/>
            <person name="Chueire L.M.O."/>
            <person name="Ciferri R.R."/>
            <person name="Correa L.C."/>
            <person name="da Conceicao Silva J.L."/>
            <person name="Dabul A.N.G."/>
            <person name="Dambros B.P."/>
            <person name="Faoro H."/>
            <person name="Favetti A."/>
            <person name="Friedermann G."/>
            <person name="Furlaneto M.C."/>
            <person name="Gasques L.S."/>
            <person name="Gimenes C.C.T."/>
            <person name="Gioppo N.M.R."/>
            <person name="Glienke-Blanco C."/>
            <person name="Godoy L.P."/>
            <person name="Guerra M.P."/>
            <person name="Karp S."/>
            <person name="Kava-Cordeiro V."/>
            <person name="Margarido V.P."/>
            <person name="Mathioni S.M."/>
            <person name="Menck-Soares M.A."/>
            <person name="Murace N.K."/>
            <person name="Nicolas M.F."/>
            <person name="Oliveira C.E.C."/>
            <person name="Pagnan N.A.B."/>
            <person name="Pamphile J.A."/>
            <person name="Patussi E.V."/>
            <person name="Pereira L.F.P."/>
            <person name="Pereira-Ferrari L."/>
            <person name="Pinto F.G.S."/>
            <person name="Precoma C."/>
            <person name="Prioli A.J."/>
            <person name="Prioli S.M.A.P."/>
            <person name="Raittz R.T."/>
            <person name="Ramos H.J.O."/>
            <person name="Ribeiro E.M.S.F."/>
            <person name="Rigo L.U."/>
            <person name="Rocha C.L.M.S.C."/>
            <person name="Rocha S.N."/>
            <person name="Santos K."/>
            <person name="Satori D."/>
            <person name="Silva A.G."/>
            <person name="Simao R.C.G."/>
            <person name="Soares M.A.M."/>
            <person name="Souza E.M."/>
            <person name="Steffens M.B.R."/>
            <person name="Steindel M."/>
            <person name="Tadra-Sfeir M.Z."/>
            <person name="Takahashi E.K."/>
            <person name="Torres R.A."/>
            <person name="Valle J.S."/>
            <person name="Vernal J.I."/>
            <person name="Vilas-Boas L.A."/>
            <person name="Watanabe M.A.E."/>
            <person name="Weiss V.A."/>
            <person name="Yates M.A."/>
            <person name="Souza E.M."/>
        </authorList>
    </citation>
    <scope>NUCLEOTIDE SEQUENCE [LARGE SCALE GENOMIC DNA]</scope>
    <source>
        <strain evidence="2 3">SmR1</strain>
    </source>
</reference>
<dbReference type="RefSeq" id="WP_013234730.1">
    <property type="nucleotide sequence ID" value="NC_014323.1"/>
</dbReference>
<dbReference type="GeneID" id="29391092"/>
<dbReference type="HOGENOM" id="CLU_982928_0_0_4"/>
<evidence type="ECO:0000313" key="2">
    <source>
        <dbReference type="EMBL" id="ADJ64252.1"/>
    </source>
</evidence>
<feature type="domain" description="Serine aminopeptidase S33" evidence="1">
    <location>
        <begin position="50"/>
        <end position="157"/>
    </location>
</feature>
<organism evidence="2 3">
    <name type="scientific">Herbaspirillum seropedicae (strain SmR1)</name>
    <dbReference type="NCBI Taxonomy" id="757424"/>
    <lineage>
        <taxon>Bacteria</taxon>
        <taxon>Pseudomonadati</taxon>
        <taxon>Pseudomonadota</taxon>
        <taxon>Betaproteobacteria</taxon>
        <taxon>Burkholderiales</taxon>
        <taxon>Oxalobacteraceae</taxon>
        <taxon>Herbaspirillum</taxon>
    </lineage>
</organism>
<dbReference type="eggNOG" id="COG1073">
    <property type="taxonomic scope" value="Bacteria"/>
</dbReference>
<dbReference type="Proteomes" id="UP000000329">
    <property type="component" value="Chromosome"/>
</dbReference>
<dbReference type="KEGG" id="hse:Hsero_2756"/>